<evidence type="ECO:0000256" key="4">
    <source>
        <dbReference type="ARBA" id="ARBA00022837"/>
    </source>
</evidence>
<dbReference type="Proteomes" id="UP000318626">
    <property type="component" value="Chromosome"/>
</dbReference>
<protein>
    <submittedName>
        <fullName evidence="7">Arylsulfatase</fullName>
        <ecNumber evidence="7">3.1.6.1</ecNumber>
    </submittedName>
</protein>
<dbReference type="OrthoDB" id="9783154at2"/>
<reference evidence="8" key="1">
    <citation type="submission" date="2019-02" db="EMBL/GenBank/DDBJ databases">
        <title>Deep-cultivation of Planctomycetes and their phenomic and genomic characterization uncovers novel biology.</title>
        <authorList>
            <person name="Wiegand S."/>
            <person name="Jogler M."/>
            <person name="Boedeker C."/>
            <person name="Pinto D."/>
            <person name="Vollmers J."/>
            <person name="Rivas-Marin E."/>
            <person name="Kohn T."/>
            <person name="Peeters S.H."/>
            <person name="Heuer A."/>
            <person name="Rast P."/>
            <person name="Oberbeckmann S."/>
            <person name="Bunk B."/>
            <person name="Jeske O."/>
            <person name="Meyerdierks A."/>
            <person name="Storesund J.E."/>
            <person name="Kallscheuer N."/>
            <person name="Luecker S."/>
            <person name="Lage O.M."/>
            <person name="Pohl T."/>
            <person name="Merkel B.J."/>
            <person name="Hornburger P."/>
            <person name="Mueller R.-W."/>
            <person name="Bruemmer F."/>
            <person name="Labrenz M."/>
            <person name="Spormann A.M."/>
            <person name="Op den Camp H."/>
            <person name="Overmann J."/>
            <person name="Amann R."/>
            <person name="Jetten M.S.M."/>
            <person name="Mascher T."/>
            <person name="Medema M.H."/>
            <person name="Devos D.P."/>
            <person name="Kaster A.-K."/>
            <person name="Ovreas L."/>
            <person name="Rohde M."/>
            <person name="Galperin M.Y."/>
            <person name="Jogler C."/>
        </authorList>
    </citation>
    <scope>NUCLEOTIDE SEQUENCE [LARGE SCALE GENOMIC DNA]</scope>
    <source>
        <strain evidence="8">Pan97</strain>
    </source>
</reference>
<dbReference type="PROSITE" id="PS00149">
    <property type="entry name" value="SULFATASE_2"/>
    <property type="match status" value="1"/>
</dbReference>
<dbReference type="GO" id="GO:0046872">
    <property type="term" value="F:metal ion binding"/>
    <property type="evidence" value="ECO:0007669"/>
    <property type="project" value="UniProtKB-KW"/>
</dbReference>
<accession>A0A518C9B9</accession>
<dbReference type="Pfam" id="PF00884">
    <property type="entry name" value="Sulfatase"/>
    <property type="match status" value="1"/>
</dbReference>
<feature type="compositionally biased region" description="Basic and acidic residues" evidence="5">
    <location>
        <begin position="147"/>
        <end position="157"/>
    </location>
</feature>
<keyword evidence="8" id="KW-1185">Reference proteome</keyword>
<dbReference type="InterPro" id="IPR024607">
    <property type="entry name" value="Sulfatase_CS"/>
</dbReference>
<dbReference type="AlphaFoldDB" id="A0A518C9B9"/>
<dbReference type="GO" id="GO:0004065">
    <property type="term" value="F:arylsulfatase activity"/>
    <property type="evidence" value="ECO:0007669"/>
    <property type="project" value="UniProtKB-EC"/>
</dbReference>
<dbReference type="PANTHER" id="PTHR42693:SF53">
    <property type="entry name" value="ENDO-4-O-SULFATASE"/>
    <property type="match status" value="1"/>
</dbReference>
<keyword evidence="3 7" id="KW-0378">Hydrolase</keyword>
<dbReference type="InterPro" id="IPR017850">
    <property type="entry name" value="Alkaline_phosphatase_core_sf"/>
</dbReference>
<evidence type="ECO:0000313" key="7">
    <source>
        <dbReference type="EMBL" id="QDU75810.1"/>
    </source>
</evidence>
<dbReference type="EMBL" id="CP036289">
    <property type="protein sequence ID" value="QDU75810.1"/>
    <property type="molecule type" value="Genomic_DNA"/>
</dbReference>
<dbReference type="InterPro" id="IPR000917">
    <property type="entry name" value="Sulfatase_N"/>
</dbReference>
<dbReference type="Gene3D" id="3.40.720.10">
    <property type="entry name" value="Alkaline Phosphatase, subunit A"/>
    <property type="match status" value="1"/>
</dbReference>
<sequence length="547" mass="61875">MNLTMPVTLRTVKAWTLLLLFLLVFSSARSSRADDRPNFLVIIADDMGYSDAGCYGGEILTPNLDQLAKGGLRFTHFYNTARCWPTRSALLTGYYPQQIRRDGMPGAPGNFGGRGKRPEWAKTVADYLKAEGYRTYHSGKWHVDGEPTKNGFDRSDPTTRGPGFFETTKKKTRDPKYYETIDTADFAIACLKEHASKFAERPFFEYVAFRAPHFPLHALPEDIERYRGRYTQGWDVLRKERHERQQGLGIDVAELSALEPEVGPPYAFPEHIKLLGTGEINRPLPWEELTEEQKQFQATKMAIHAAMIDRMDREIGRILEQLRSMDVMENTFICFLSDNGASAEIMVRGDGHDTTADMGSAETYLCLGPGFSSAANTPFRRHKTWVHEGGISTPFIVHWPSGIKAKNELRSSMAHVIDIAPTILDLAGVRVEGGQGPPMAGVSLKPGLLKDEVVLHDELWFYHNQNRAYRQGNWKIVYAADSEDGPRTKSDGSKRKEDLSVNWHLYNLSADRAEQHDLADKEPERLKAMASRWEELRSQFLSEATQQ</sequence>
<gene>
    <name evidence="7" type="primary">atsA_34</name>
    <name evidence="7" type="ORF">Pan97_28520</name>
</gene>
<evidence type="ECO:0000256" key="3">
    <source>
        <dbReference type="ARBA" id="ARBA00022801"/>
    </source>
</evidence>
<keyword evidence="2" id="KW-0479">Metal-binding</keyword>
<evidence type="ECO:0000313" key="8">
    <source>
        <dbReference type="Proteomes" id="UP000318626"/>
    </source>
</evidence>
<dbReference type="InterPro" id="IPR050738">
    <property type="entry name" value="Sulfatase"/>
</dbReference>
<evidence type="ECO:0000256" key="1">
    <source>
        <dbReference type="ARBA" id="ARBA00008779"/>
    </source>
</evidence>
<dbReference type="PANTHER" id="PTHR42693">
    <property type="entry name" value="ARYLSULFATASE FAMILY MEMBER"/>
    <property type="match status" value="1"/>
</dbReference>
<dbReference type="SUPFAM" id="SSF53649">
    <property type="entry name" value="Alkaline phosphatase-like"/>
    <property type="match status" value="1"/>
</dbReference>
<evidence type="ECO:0000256" key="2">
    <source>
        <dbReference type="ARBA" id="ARBA00022723"/>
    </source>
</evidence>
<feature type="domain" description="Sulfatase N-terminal" evidence="6">
    <location>
        <begin position="37"/>
        <end position="429"/>
    </location>
</feature>
<keyword evidence="4" id="KW-0106">Calcium</keyword>
<feature type="region of interest" description="Disordered" evidence="5">
    <location>
        <begin position="147"/>
        <end position="169"/>
    </location>
</feature>
<comment type="similarity">
    <text evidence="1">Belongs to the sulfatase family.</text>
</comment>
<dbReference type="KEGG" id="bvo:Pan97_28520"/>
<dbReference type="Gene3D" id="3.30.1120.10">
    <property type="match status" value="1"/>
</dbReference>
<name>A0A518C9B9_9BACT</name>
<evidence type="ECO:0000256" key="5">
    <source>
        <dbReference type="SAM" id="MobiDB-lite"/>
    </source>
</evidence>
<dbReference type="EC" id="3.1.6.1" evidence="7"/>
<proteinExistence type="inferred from homology"/>
<dbReference type="CDD" id="cd16025">
    <property type="entry name" value="PAS_like"/>
    <property type="match status" value="1"/>
</dbReference>
<dbReference type="Pfam" id="PF14707">
    <property type="entry name" value="Sulfatase_C"/>
    <property type="match status" value="1"/>
</dbReference>
<organism evidence="7 8">
    <name type="scientific">Bremerella volcania</name>
    <dbReference type="NCBI Taxonomy" id="2527984"/>
    <lineage>
        <taxon>Bacteria</taxon>
        <taxon>Pseudomonadati</taxon>
        <taxon>Planctomycetota</taxon>
        <taxon>Planctomycetia</taxon>
        <taxon>Pirellulales</taxon>
        <taxon>Pirellulaceae</taxon>
        <taxon>Bremerella</taxon>
    </lineage>
</organism>
<evidence type="ECO:0000259" key="6">
    <source>
        <dbReference type="Pfam" id="PF00884"/>
    </source>
</evidence>